<dbReference type="InterPro" id="IPR011990">
    <property type="entry name" value="TPR-like_helical_dom_sf"/>
</dbReference>
<feature type="region of interest" description="Disordered" evidence="1">
    <location>
        <begin position="526"/>
        <end position="548"/>
    </location>
</feature>
<evidence type="ECO:0000256" key="1">
    <source>
        <dbReference type="SAM" id="MobiDB-lite"/>
    </source>
</evidence>
<dbReference type="Gene3D" id="1.25.40.10">
    <property type="entry name" value="Tetratricopeptide repeat domain"/>
    <property type="match status" value="1"/>
</dbReference>
<dbReference type="OrthoDB" id="5366531at2759"/>
<protein>
    <recommendedName>
        <fullName evidence="5">Pentatricopeptide repeat domain-containing protein</fullName>
    </recommendedName>
</protein>
<keyword evidence="3" id="KW-1185">Reference proteome</keyword>
<proteinExistence type="predicted"/>
<gene>
    <name evidence="2 4" type="ORF">P152DRAFT_116268</name>
</gene>
<dbReference type="EMBL" id="ML975150">
    <property type="protein sequence ID" value="KAF1816261.1"/>
    <property type="molecule type" value="Genomic_DNA"/>
</dbReference>
<dbReference type="RefSeq" id="XP_033537892.1">
    <property type="nucleotide sequence ID" value="XM_033673668.1"/>
</dbReference>
<dbReference type="GeneID" id="54414238"/>
<sequence>MKPRWALIRSSVRRPPSNAHRATIHASQIISFTRESPPITQAQFSTSEARLSSDAAHHAVHHLEHYANPQPNCETARFTPIRRVKMDSEASAVQIPSRRPPNYRPEHDFGTWVLALQDRQLSHGRQGVIEVWRKLCSHGLYLPEGGDDAPYLWNCFIANPELVDEVFQHAAERKRKGHLNYRKLYSQIVTHAIRDPAQFGDPVHWHHRLARHGLASTQDFQTMARYAVSKPESLQSLKRIFLRLNDRKYQGLVLDALGNQGRMTLALEWQAMLKGNDSRQNNPSIRYYVQDIQSETVAKETKIQTQSQDEGTMPHSAPSRLPKLTLRNKTDEGVTLTDDLLSRILATRAFSLNVILKGLSMLSLPLIGTSALRAIALRSGDSQTFMEYLTELAEANVAIEASHYTHMILNLATSGREEELQAVLNSDQHPSNFDDIGLQEHLLRQCLSRGDLESARPVLTFLTLNSQHPSLEAWNMVLKQYAVNRDVVRIHQTLERMEAEGIHIHRSSLTMLCQYCLRWRRGRHPPPALPGRRAGGPEDDMEPLTSNRRPFTRDEEAFALVGIWKKLITSGYSISPLRWHEPLRRLGHLGHFEELSKLCGWLADWYAPRPTSNSKGWRGSQREKVKARALLTMSDPRHPLRRLFSESFQKAVITWGIQDGIRRVLTWNGRAMAYKNGRYTISVESGSPNGPAKSAGHETPQYVDWVLISEMEAQRRKGMEQDMIQEVIQRPDPSVFTGGLKVLTDLQQHRGVVVNTVEIRRGVNTSLWRIFGIGRRSRRLNFRFKILNAYKLEEIVLEMEKAWGARGPGLWPRLMTRSEAHDRYVSGQVQGLSLIQQLVESKNPESTSKGSVMLEPDEILHRRMRMAFVLFGPKPAILVGSRARGLQRKIPHDTWTKLVERWAVRGEGTFDAYGAFTLPSSE</sequence>
<evidence type="ECO:0008006" key="5">
    <source>
        <dbReference type="Google" id="ProtNLM"/>
    </source>
</evidence>
<reference evidence="4" key="2">
    <citation type="submission" date="2020-04" db="EMBL/GenBank/DDBJ databases">
        <authorList>
            <consortium name="NCBI Genome Project"/>
        </authorList>
    </citation>
    <scope>NUCLEOTIDE SEQUENCE</scope>
    <source>
        <strain evidence="4">CBS 781.70</strain>
    </source>
</reference>
<name>A0A6G1GEE0_9PEZI</name>
<dbReference type="Proteomes" id="UP000504638">
    <property type="component" value="Unplaced"/>
</dbReference>
<evidence type="ECO:0000313" key="4">
    <source>
        <dbReference type="RefSeq" id="XP_033537892.1"/>
    </source>
</evidence>
<reference evidence="4" key="3">
    <citation type="submission" date="2025-04" db="UniProtKB">
        <authorList>
            <consortium name="RefSeq"/>
        </authorList>
    </citation>
    <scope>IDENTIFICATION</scope>
    <source>
        <strain evidence="4">CBS 781.70</strain>
    </source>
</reference>
<organism evidence="2">
    <name type="scientific">Eremomyces bilateralis CBS 781.70</name>
    <dbReference type="NCBI Taxonomy" id="1392243"/>
    <lineage>
        <taxon>Eukaryota</taxon>
        <taxon>Fungi</taxon>
        <taxon>Dikarya</taxon>
        <taxon>Ascomycota</taxon>
        <taxon>Pezizomycotina</taxon>
        <taxon>Dothideomycetes</taxon>
        <taxon>Dothideomycetes incertae sedis</taxon>
        <taxon>Eremomycetales</taxon>
        <taxon>Eremomycetaceae</taxon>
        <taxon>Eremomyces</taxon>
    </lineage>
</organism>
<evidence type="ECO:0000313" key="2">
    <source>
        <dbReference type="EMBL" id="KAF1816261.1"/>
    </source>
</evidence>
<dbReference type="AlphaFoldDB" id="A0A6G1GEE0"/>
<evidence type="ECO:0000313" key="3">
    <source>
        <dbReference type="Proteomes" id="UP000504638"/>
    </source>
</evidence>
<accession>A0A6G1GEE0</accession>
<reference evidence="2 4" key="1">
    <citation type="submission" date="2020-01" db="EMBL/GenBank/DDBJ databases">
        <authorList>
            <consortium name="DOE Joint Genome Institute"/>
            <person name="Haridas S."/>
            <person name="Albert R."/>
            <person name="Binder M."/>
            <person name="Bloem J."/>
            <person name="Labutti K."/>
            <person name="Salamov A."/>
            <person name="Andreopoulos B."/>
            <person name="Baker S.E."/>
            <person name="Barry K."/>
            <person name="Bills G."/>
            <person name="Bluhm B.H."/>
            <person name="Cannon C."/>
            <person name="Castanera R."/>
            <person name="Culley D.E."/>
            <person name="Daum C."/>
            <person name="Ezra D."/>
            <person name="Gonzalez J.B."/>
            <person name="Henrissat B."/>
            <person name="Kuo A."/>
            <person name="Liang C."/>
            <person name="Lipzen A."/>
            <person name="Lutzoni F."/>
            <person name="Magnuson J."/>
            <person name="Mondo S."/>
            <person name="Nolan M."/>
            <person name="Ohm R."/>
            <person name="Pangilinan J."/>
            <person name="Park H.-J."/>
            <person name="Ramirez L."/>
            <person name="Alfaro M."/>
            <person name="Sun H."/>
            <person name="Tritt A."/>
            <person name="Yoshinaga Y."/>
            <person name="Zwiers L.-H."/>
            <person name="Turgeon B.G."/>
            <person name="Goodwin S.B."/>
            <person name="Spatafora J.W."/>
            <person name="Crous P.W."/>
            <person name="Grigoriev I.V."/>
        </authorList>
    </citation>
    <scope>NUCLEOTIDE SEQUENCE</scope>
    <source>
        <strain evidence="2 4">CBS 781.70</strain>
    </source>
</reference>